<dbReference type="InterPro" id="IPR003740">
    <property type="entry name" value="YitT"/>
</dbReference>
<dbReference type="PATRIC" id="fig|479893.3.peg.151"/>
<protein>
    <submittedName>
        <fullName evidence="7">Uncharacterized protein</fullName>
    </submittedName>
</protein>
<feature type="transmembrane region" description="Helical" evidence="6">
    <location>
        <begin position="89"/>
        <end position="107"/>
    </location>
</feature>
<evidence type="ECO:0000313" key="8">
    <source>
        <dbReference type="Proteomes" id="UP000037386"/>
    </source>
</evidence>
<keyword evidence="4 6" id="KW-1133">Transmembrane helix</keyword>
<dbReference type="GO" id="GO:0005886">
    <property type="term" value="C:plasma membrane"/>
    <property type="evidence" value="ECO:0007669"/>
    <property type="project" value="UniProtKB-SubCell"/>
</dbReference>
<sequence length="241" mass="27180">MDANISNKKNNIKKWTSLILNDIVLSIAIYFFLISTNLNIGGMDGLAMLMEKLVKPYLFSKSFSNISIFIFLAQVFSLIVGWKAFGKEFFTKTAFLVIILIVSVPLFDLLTGENKGKIFDLLHIKNIYVQLVIASLMSGLLIGTTLANIRNHGYTTGGMDVFHKLLKDKFKINFIIILFMTDGVLVSIDSLLKSMENKKEFDGKVFLETGIRLLLSYITITIIGYIMEKKNKINVDIADNK</sequence>
<evidence type="ECO:0000256" key="2">
    <source>
        <dbReference type="ARBA" id="ARBA00022475"/>
    </source>
</evidence>
<feature type="transmembrane region" description="Helical" evidence="6">
    <location>
        <begin position="127"/>
        <end position="149"/>
    </location>
</feature>
<dbReference type="STRING" id="479893.CPX_001368"/>
<keyword evidence="2" id="KW-1003">Cell membrane</keyword>
<dbReference type="Pfam" id="PF02588">
    <property type="entry name" value="YitT_membrane"/>
    <property type="match status" value="1"/>
</dbReference>
<evidence type="ECO:0000313" key="7">
    <source>
        <dbReference type="EMBL" id="KOR75666.1"/>
    </source>
</evidence>
<dbReference type="AlphaFoldDB" id="A0A0M1N0I3"/>
<feature type="transmembrane region" description="Helical" evidence="6">
    <location>
        <begin position="18"/>
        <end position="42"/>
    </location>
</feature>
<accession>A0A0M1N0I3</accession>
<evidence type="ECO:0000256" key="3">
    <source>
        <dbReference type="ARBA" id="ARBA00022692"/>
    </source>
</evidence>
<evidence type="ECO:0000256" key="4">
    <source>
        <dbReference type="ARBA" id="ARBA00022989"/>
    </source>
</evidence>
<evidence type="ECO:0000256" key="5">
    <source>
        <dbReference type="ARBA" id="ARBA00023136"/>
    </source>
</evidence>
<dbReference type="PANTHER" id="PTHR33545">
    <property type="entry name" value="UPF0750 MEMBRANE PROTEIN YITT-RELATED"/>
    <property type="match status" value="1"/>
</dbReference>
<feature type="transmembrane region" description="Helical" evidence="6">
    <location>
        <begin position="209"/>
        <end position="227"/>
    </location>
</feature>
<name>A0A0M1N0I3_9MOLU</name>
<evidence type="ECO:0000256" key="1">
    <source>
        <dbReference type="ARBA" id="ARBA00004651"/>
    </source>
</evidence>
<keyword evidence="5 6" id="KW-0472">Membrane</keyword>
<dbReference type="InterPro" id="IPR051461">
    <property type="entry name" value="UPF0750_membrane"/>
</dbReference>
<comment type="subcellular location">
    <subcellularLocation>
        <location evidence="1">Cell membrane</location>
        <topology evidence="1">Multi-pass membrane protein</topology>
    </subcellularLocation>
</comment>
<gene>
    <name evidence="7" type="ORF">CPX_001368</name>
</gene>
<keyword evidence="3 6" id="KW-0812">Transmembrane</keyword>
<dbReference type="Proteomes" id="UP000037386">
    <property type="component" value="Unassembled WGS sequence"/>
</dbReference>
<evidence type="ECO:0000256" key="6">
    <source>
        <dbReference type="SAM" id="Phobius"/>
    </source>
</evidence>
<feature type="transmembrane region" description="Helical" evidence="6">
    <location>
        <begin position="62"/>
        <end position="82"/>
    </location>
</feature>
<dbReference type="OrthoDB" id="386142at2"/>
<dbReference type="EMBL" id="LHCF01000002">
    <property type="protein sequence ID" value="KOR75666.1"/>
    <property type="molecule type" value="Genomic_DNA"/>
</dbReference>
<feature type="transmembrane region" description="Helical" evidence="6">
    <location>
        <begin position="170"/>
        <end position="189"/>
    </location>
</feature>
<reference evidence="8" key="1">
    <citation type="submission" date="2015-05" db="EMBL/GenBank/DDBJ databases">
        <title>Draft genome sequence of 'Candidatus Phytoplasma Pruni' strain CX, a plant pathogenic bacterium.</title>
        <authorList>
            <person name="Lee I.-M."/>
            <person name="Bottner-Parker K.D."/>
            <person name="Shao J."/>
            <person name="Gundersen-Rindal D.E."/>
            <person name="Zhao Y."/>
            <person name="Davis R.E."/>
        </authorList>
    </citation>
    <scope>NUCLEOTIDE SEQUENCE [LARGE SCALE GENOMIC DNA]</scope>
    <source>
        <strain evidence="8">CX</strain>
    </source>
</reference>
<comment type="caution">
    <text evidence="7">The sequence shown here is derived from an EMBL/GenBank/DDBJ whole genome shotgun (WGS) entry which is preliminary data.</text>
</comment>
<organism evidence="7 8">
    <name type="scientific">Candidatus Phytoplasma pruni</name>
    <dbReference type="NCBI Taxonomy" id="479893"/>
    <lineage>
        <taxon>Bacteria</taxon>
        <taxon>Bacillati</taxon>
        <taxon>Mycoplasmatota</taxon>
        <taxon>Mollicutes</taxon>
        <taxon>Acholeplasmatales</taxon>
        <taxon>Acholeplasmataceae</taxon>
        <taxon>Candidatus Phytoplasma</taxon>
        <taxon>16SrIII (X-disease group)</taxon>
    </lineage>
</organism>
<dbReference type="PANTHER" id="PTHR33545:SF5">
    <property type="entry name" value="UPF0750 MEMBRANE PROTEIN YITT"/>
    <property type="match status" value="1"/>
</dbReference>
<proteinExistence type="predicted"/>